<evidence type="ECO:0000256" key="5">
    <source>
        <dbReference type="SAM" id="MobiDB-lite"/>
    </source>
</evidence>
<dbReference type="Gene3D" id="2.60.120.290">
    <property type="entry name" value="Spermadhesin, CUB domain"/>
    <property type="match status" value="1"/>
</dbReference>
<dbReference type="SUPFAM" id="SSF56349">
    <property type="entry name" value="DNA breaking-rejoining enzymes"/>
    <property type="match status" value="1"/>
</dbReference>
<evidence type="ECO:0000313" key="7">
    <source>
        <dbReference type="EMBL" id="CAG2245952.1"/>
    </source>
</evidence>
<dbReference type="SMART" id="SM00042">
    <property type="entry name" value="CUB"/>
    <property type="match status" value="1"/>
</dbReference>
<dbReference type="PROSITE" id="PS01180">
    <property type="entry name" value="CUB"/>
    <property type="match status" value="1"/>
</dbReference>
<dbReference type="SUPFAM" id="SSF47823">
    <property type="entry name" value="lambda integrase-like, N-terminal domain"/>
    <property type="match status" value="1"/>
</dbReference>
<evidence type="ECO:0000256" key="3">
    <source>
        <dbReference type="ARBA" id="ARBA00023172"/>
    </source>
</evidence>
<evidence type="ECO:0000259" key="6">
    <source>
        <dbReference type="PROSITE" id="PS01180"/>
    </source>
</evidence>
<protein>
    <recommendedName>
        <fullName evidence="6">CUB domain-containing protein</fullName>
    </recommendedName>
</protein>
<dbReference type="Gene3D" id="1.10.443.10">
    <property type="entry name" value="Intergrase catalytic core"/>
    <property type="match status" value="1"/>
</dbReference>
<dbReference type="Proteomes" id="UP000683360">
    <property type="component" value="Unassembled WGS sequence"/>
</dbReference>
<keyword evidence="8" id="KW-1185">Reference proteome</keyword>
<keyword evidence="2" id="KW-1015">Disulfide bond</keyword>
<comment type="caution">
    <text evidence="7">The sequence shown here is derived from an EMBL/GenBank/DDBJ whole genome shotgun (WGS) entry which is preliminary data.</text>
</comment>
<dbReference type="Gene3D" id="1.10.150.130">
    <property type="match status" value="1"/>
</dbReference>
<comment type="caution">
    <text evidence="4">Lacks conserved residue(s) required for the propagation of feature annotation.</text>
</comment>
<name>A0A8S3UHX1_MYTED</name>
<evidence type="ECO:0000256" key="1">
    <source>
        <dbReference type="ARBA" id="ARBA00023125"/>
    </source>
</evidence>
<reference evidence="7" key="1">
    <citation type="submission" date="2021-03" db="EMBL/GenBank/DDBJ databases">
        <authorList>
            <person name="Bekaert M."/>
        </authorList>
    </citation>
    <scope>NUCLEOTIDE SEQUENCE</scope>
</reference>
<dbReference type="AlphaFoldDB" id="A0A8S3UHX1"/>
<dbReference type="InterPro" id="IPR035914">
    <property type="entry name" value="Sperma_CUB_dom_sf"/>
</dbReference>
<dbReference type="Pfam" id="PF00431">
    <property type="entry name" value="CUB"/>
    <property type="match status" value="1"/>
</dbReference>
<keyword evidence="3" id="KW-0233">DNA recombination</keyword>
<dbReference type="CDD" id="cd00041">
    <property type="entry name" value="CUB"/>
    <property type="match status" value="1"/>
</dbReference>
<gene>
    <name evidence="7" type="ORF">MEDL_57936</name>
</gene>
<dbReference type="InterPro" id="IPR013762">
    <property type="entry name" value="Integrase-like_cat_sf"/>
</dbReference>
<feature type="region of interest" description="Disordered" evidence="5">
    <location>
        <begin position="1"/>
        <end position="22"/>
    </location>
</feature>
<keyword evidence="1" id="KW-0238">DNA-binding</keyword>
<dbReference type="PANTHER" id="PTHR34605:SF6">
    <property type="entry name" value="TYR RECOMBINASE DOMAIN-CONTAINING PROTEIN"/>
    <property type="match status" value="1"/>
</dbReference>
<sequence length="613" mass="69010">MSEEEISAVEPMDESQLLKDDESDLTTADAVSLFNSSLNKALQRKKSEILSEFKKDTRLTVNVQLTSLTAEVVAEEVSMLENFFVASAKNLDPEMTTTVNKTTPSSSTTTDCAFTAKDQDTLPVSVPSKHVPSVVPSQHQPLLQVLHPCLNEKVEYDIEFDSYEYTDGIKTDSATWREISQFANSNQQFTGCEKSIFNIVRSSKAISTNKKYDVYFQKFKEWCITYKVIPLPASVSSVAVYISGLVQQSVSESVLLAHFYSIKWYHDFSLVCNPCEDKLIQMMIEGAKRILSKPVLKKEPITADHLQKIVDKIGSDRAHLPNVRICAMMLVGYAGFLRYSEIANLKMCNIKFFDTYVSLNIETGKTDVYRRGNNVIISKTNLPTCPVVWNCFNETLNGGYFQKNKKMGSRIILTRDNIGPKMCIRECLRINICKGINIHKDSLQCELLSDSNLNSQLVSAQGYSYSNITDWKMATDCCWPSNPCPEKTRCVPSKSNAHVCLKYDTSNEIFVEIITSPGFPDVYDYNLNETWKIEVGVGNRIALEFTYFDVEKGYDFVKVFDCGTNIQKPLGSFTGKELPKKIQTTSNCIVIILTTDDIVNTFGFSANVYKIIS</sequence>
<dbReference type="InterPro" id="IPR011010">
    <property type="entry name" value="DNA_brk_join_enz"/>
</dbReference>
<evidence type="ECO:0000313" key="8">
    <source>
        <dbReference type="Proteomes" id="UP000683360"/>
    </source>
</evidence>
<evidence type="ECO:0000256" key="2">
    <source>
        <dbReference type="ARBA" id="ARBA00023157"/>
    </source>
</evidence>
<proteinExistence type="predicted"/>
<feature type="domain" description="CUB" evidence="6">
    <location>
        <begin position="500"/>
        <end position="611"/>
    </location>
</feature>
<dbReference type="InterPro" id="IPR010998">
    <property type="entry name" value="Integrase_recombinase_N"/>
</dbReference>
<dbReference type="InterPro" id="IPR000859">
    <property type="entry name" value="CUB_dom"/>
</dbReference>
<dbReference type="GO" id="GO:0003677">
    <property type="term" value="F:DNA binding"/>
    <property type="evidence" value="ECO:0007669"/>
    <property type="project" value="UniProtKB-KW"/>
</dbReference>
<dbReference type="SUPFAM" id="SSF49854">
    <property type="entry name" value="Spermadhesin, CUB domain"/>
    <property type="match status" value="1"/>
</dbReference>
<dbReference type="GO" id="GO:0015074">
    <property type="term" value="P:DNA integration"/>
    <property type="evidence" value="ECO:0007669"/>
    <property type="project" value="InterPro"/>
</dbReference>
<accession>A0A8S3UHX1</accession>
<dbReference type="OrthoDB" id="5975444at2759"/>
<dbReference type="PANTHER" id="PTHR34605">
    <property type="entry name" value="PHAGE_INTEGRASE DOMAIN-CONTAINING PROTEIN"/>
    <property type="match status" value="1"/>
</dbReference>
<dbReference type="InterPro" id="IPR052925">
    <property type="entry name" value="Phage_Integrase-like_Recomb"/>
</dbReference>
<evidence type="ECO:0000256" key="4">
    <source>
        <dbReference type="PROSITE-ProRule" id="PRU00059"/>
    </source>
</evidence>
<organism evidence="7 8">
    <name type="scientific">Mytilus edulis</name>
    <name type="common">Blue mussel</name>
    <dbReference type="NCBI Taxonomy" id="6550"/>
    <lineage>
        <taxon>Eukaryota</taxon>
        <taxon>Metazoa</taxon>
        <taxon>Spiralia</taxon>
        <taxon>Lophotrochozoa</taxon>
        <taxon>Mollusca</taxon>
        <taxon>Bivalvia</taxon>
        <taxon>Autobranchia</taxon>
        <taxon>Pteriomorphia</taxon>
        <taxon>Mytilida</taxon>
        <taxon>Mytiloidea</taxon>
        <taxon>Mytilidae</taxon>
        <taxon>Mytilinae</taxon>
        <taxon>Mytilus</taxon>
    </lineage>
</organism>
<dbReference type="EMBL" id="CAJPWZ010002812">
    <property type="protein sequence ID" value="CAG2245952.1"/>
    <property type="molecule type" value="Genomic_DNA"/>
</dbReference>
<feature type="compositionally biased region" description="Acidic residues" evidence="5">
    <location>
        <begin position="1"/>
        <end position="13"/>
    </location>
</feature>
<dbReference type="GO" id="GO:0006310">
    <property type="term" value="P:DNA recombination"/>
    <property type="evidence" value="ECO:0007669"/>
    <property type="project" value="UniProtKB-KW"/>
</dbReference>